<dbReference type="Proteomes" id="UP000190080">
    <property type="component" value="Unassembled WGS sequence"/>
</dbReference>
<dbReference type="Gene3D" id="2.40.10.270">
    <property type="entry name" value="Bacteriophage SPP1 head-tail adaptor protein"/>
    <property type="match status" value="1"/>
</dbReference>
<dbReference type="NCBIfam" id="TIGR01563">
    <property type="entry name" value="gp16_SPP1"/>
    <property type="match status" value="1"/>
</dbReference>
<accession>A0A1V4IF15</accession>
<dbReference type="InterPro" id="IPR008767">
    <property type="entry name" value="Phage_SPP1_head-tail_adaptor"/>
</dbReference>
<organism evidence="1 2">
    <name type="scientific">Clostridium oryzae</name>
    <dbReference type="NCBI Taxonomy" id="1450648"/>
    <lineage>
        <taxon>Bacteria</taxon>
        <taxon>Bacillati</taxon>
        <taxon>Bacillota</taxon>
        <taxon>Clostridia</taxon>
        <taxon>Eubacteriales</taxon>
        <taxon>Clostridiaceae</taxon>
        <taxon>Clostridium</taxon>
    </lineage>
</organism>
<evidence type="ECO:0000313" key="2">
    <source>
        <dbReference type="Proteomes" id="UP000190080"/>
    </source>
</evidence>
<name>A0A1V4IF15_9CLOT</name>
<dbReference type="AlphaFoldDB" id="A0A1V4IF15"/>
<comment type="caution">
    <text evidence="1">The sequence shown here is derived from an EMBL/GenBank/DDBJ whole genome shotgun (WGS) entry which is preliminary data.</text>
</comment>
<dbReference type="EMBL" id="MZGV01000056">
    <property type="protein sequence ID" value="OPJ58444.1"/>
    <property type="molecule type" value="Genomic_DNA"/>
</dbReference>
<dbReference type="Pfam" id="PF05521">
    <property type="entry name" value="Phage_HCP"/>
    <property type="match status" value="1"/>
</dbReference>
<protein>
    <submittedName>
        <fullName evidence="1">Phage head-tail joining protein</fullName>
    </submittedName>
</protein>
<keyword evidence="2" id="KW-1185">Reference proteome</keyword>
<sequence length="117" mass="14112">MNITELNRRVTFQRYTQQESDTGELTRILQDYKTVWAAVTTLYGLEYEEAKKLREELTYRIVTRYFSDVNDEMLIKFRNKTFEILDILNTDSTDNQLILMCREKVDTRANRIKSIWK</sequence>
<dbReference type="RefSeq" id="WP_079427041.1">
    <property type="nucleotide sequence ID" value="NZ_MZGV01000056.1"/>
</dbReference>
<dbReference type="InterPro" id="IPR038666">
    <property type="entry name" value="SSP1_head-tail_sf"/>
</dbReference>
<dbReference type="STRING" id="1450648.CLORY_35940"/>
<reference evidence="1 2" key="1">
    <citation type="submission" date="2017-03" db="EMBL/GenBank/DDBJ databases">
        <title>Genome sequence of Clostridium oryzae DSM 28571.</title>
        <authorList>
            <person name="Poehlein A."/>
            <person name="Daniel R."/>
        </authorList>
    </citation>
    <scope>NUCLEOTIDE SEQUENCE [LARGE SCALE GENOMIC DNA]</scope>
    <source>
        <strain evidence="1 2">DSM 28571</strain>
    </source>
</reference>
<gene>
    <name evidence="1" type="ORF">CLORY_35940</name>
</gene>
<proteinExistence type="predicted"/>
<evidence type="ECO:0000313" key="1">
    <source>
        <dbReference type="EMBL" id="OPJ58444.1"/>
    </source>
</evidence>
<dbReference type="OrthoDB" id="9808209at2"/>